<evidence type="ECO:0000256" key="2">
    <source>
        <dbReference type="ARBA" id="ARBA00022452"/>
    </source>
</evidence>
<dbReference type="PANTHER" id="PTHR12815">
    <property type="entry name" value="SORTING AND ASSEMBLY MACHINERY SAMM50 PROTEIN FAMILY MEMBER"/>
    <property type="match status" value="1"/>
</dbReference>
<comment type="subcellular location">
    <subcellularLocation>
        <location evidence="1">Membrane</location>
    </subcellularLocation>
</comment>
<dbReference type="InterPro" id="IPR039910">
    <property type="entry name" value="D15-like"/>
</dbReference>
<evidence type="ECO:0000313" key="7">
    <source>
        <dbReference type="Proteomes" id="UP000531231"/>
    </source>
</evidence>
<dbReference type="AlphaFoldDB" id="A0A7W8ENJ0"/>
<dbReference type="PANTHER" id="PTHR12815:SF42">
    <property type="entry name" value="BACTERIAL SURFACE ANTIGEN (D15) DOMAIN-CONTAINING PROTEIN"/>
    <property type="match status" value="1"/>
</dbReference>
<dbReference type="InterPro" id="IPR000184">
    <property type="entry name" value="Bac_surfAg_D15"/>
</dbReference>
<keyword evidence="2" id="KW-1134">Transmembrane beta strand</keyword>
<dbReference type="Gene3D" id="2.40.160.50">
    <property type="entry name" value="membrane protein fhac: a member of the omp85/tpsb transporter family"/>
    <property type="match status" value="1"/>
</dbReference>
<dbReference type="GO" id="GO:0019867">
    <property type="term" value="C:outer membrane"/>
    <property type="evidence" value="ECO:0007669"/>
    <property type="project" value="InterPro"/>
</dbReference>
<evidence type="ECO:0000259" key="5">
    <source>
        <dbReference type="Pfam" id="PF07244"/>
    </source>
</evidence>
<keyword evidence="3" id="KW-0472">Membrane</keyword>
<keyword evidence="2" id="KW-0812">Transmembrane</keyword>
<name>A0A7W8ENJ0_9HYPH</name>
<dbReference type="InterPro" id="IPR010827">
    <property type="entry name" value="BamA/TamA_POTRA"/>
</dbReference>
<organism evidence="6 7">
    <name type="scientific">Pseudochrobactrum saccharolyticum</name>
    <dbReference type="NCBI Taxonomy" id="354352"/>
    <lineage>
        <taxon>Bacteria</taxon>
        <taxon>Pseudomonadati</taxon>
        <taxon>Pseudomonadota</taxon>
        <taxon>Alphaproteobacteria</taxon>
        <taxon>Hyphomicrobiales</taxon>
        <taxon>Brucellaceae</taxon>
        <taxon>Pseudochrobactrum</taxon>
    </lineage>
</organism>
<comment type="caution">
    <text evidence="6">The sequence shown here is derived from an EMBL/GenBank/DDBJ whole genome shotgun (WGS) entry which is preliminary data.</text>
</comment>
<reference evidence="6 7" key="1">
    <citation type="submission" date="2020-08" db="EMBL/GenBank/DDBJ databases">
        <title>Genomic Encyclopedia of Type Strains, Phase IV (KMG-IV): sequencing the most valuable type-strain genomes for metagenomic binning, comparative biology and taxonomic classification.</title>
        <authorList>
            <person name="Goeker M."/>
        </authorList>
    </citation>
    <scope>NUCLEOTIDE SEQUENCE [LARGE SCALE GENOMIC DNA]</scope>
    <source>
        <strain evidence="6 7">DSM 25620</strain>
    </source>
</reference>
<evidence type="ECO:0000259" key="4">
    <source>
        <dbReference type="Pfam" id="PF01103"/>
    </source>
</evidence>
<evidence type="ECO:0000256" key="3">
    <source>
        <dbReference type="ARBA" id="ARBA00023136"/>
    </source>
</evidence>
<protein>
    <submittedName>
        <fullName evidence="6">Translocation and assembly module TamA</fullName>
    </submittedName>
</protein>
<dbReference type="RefSeq" id="WP_151158750.1">
    <property type="nucleotide sequence ID" value="NZ_JACHIL010000001.1"/>
</dbReference>
<proteinExistence type="predicted"/>
<feature type="domain" description="POTRA" evidence="5">
    <location>
        <begin position="227"/>
        <end position="284"/>
    </location>
</feature>
<dbReference type="Proteomes" id="UP000531231">
    <property type="component" value="Unassembled WGS sequence"/>
</dbReference>
<accession>A0A7W8ENJ0</accession>
<dbReference type="Pfam" id="PF01103">
    <property type="entry name" value="Omp85"/>
    <property type="match status" value="1"/>
</dbReference>
<evidence type="ECO:0000256" key="1">
    <source>
        <dbReference type="ARBA" id="ARBA00004370"/>
    </source>
</evidence>
<feature type="domain" description="Bacterial surface antigen (D15)" evidence="4">
    <location>
        <begin position="326"/>
        <end position="631"/>
    </location>
</feature>
<dbReference type="Gene3D" id="3.10.20.310">
    <property type="entry name" value="membrane protein fhac"/>
    <property type="match status" value="1"/>
</dbReference>
<dbReference type="EMBL" id="JACHIL010000001">
    <property type="protein sequence ID" value="MBB5090284.1"/>
    <property type="molecule type" value="Genomic_DNA"/>
</dbReference>
<sequence>MAASPAHAFELFGIKLWGKDKAEEADDVIAEPKRYSVEVTSGGTRTNKDGTAADVEDLVKGASRLVADEEKAASGSGGLLAKARGDYRRILMALYGEGRYGGTISILVDGREAANLPPDTQLPDTSKIVINVDPGPQFLFARASINELAPPTDGRRDQVQSPEKAGFKSGEIAKSGTILKAERLAVEAWRQQGYAKAKVTREDIVADHEGNVLNADITLEPGRVAHYGPVKVQGTARMDPEFVAYMTDLKPGQEYDPDDIERARRRLARLDVFRSTSIQEAQEINRDGILPMDLIVQERKPRRFGLGASYSTLDGAGVEAFWMHRNLFGKAERLRFDAKVSGIGGSQDNSYDPKNFTYVLGTSFTKPGVFTPDTDFVSSLTGKREVLDNYTETSVGGQAGFTHIFNEDLSGRLFANVSRAQFDDDYYGKRQFFTVGMLGGILLDKRDNKTNATSGYYAEGVVEPFYELKNGSFSTKFTAEGRGYYGFGEDKRVVLAGRVKVGSIVGADMSDLPPDKVFFAGGGGSVRGYAYRSIGVNKPGDVVIGGRSLMEMSGEVRTKVTDSIGVVGFVDGGYVGEESYPDFAENLRLGAGAGLRYDTSLGPIRFDVAVPLNRKAGDSSFAFYVGIGQAF</sequence>
<gene>
    <name evidence="6" type="ORF">HNQ68_000796</name>
</gene>
<evidence type="ECO:0000313" key="6">
    <source>
        <dbReference type="EMBL" id="MBB5090284.1"/>
    </source>
</evidence>
<dbReference type="Pfam" id="PF07244">
    <property type="entry name" value="POTRA"/>
    <property type="match status" value="1"/>
</dbReference>
<keyword evidence="7" id="KW-1185">Reference proteome</keyword>